<dbReference type="NCBIfam" id="TIGR04183">
    <property type="entry name" value="Por_Secre_tail"/>
    <property type="match status" value="1"/>
</dbReference>
<dbReference type="Gene3D" id="2.60.40.10">
    <property type="entry name" value="Immunoglobulins"/>
    <property type="match status" value="1"/>
</dbReference>
<dbReference type="Pfam" id="PF00413">
    <property type="entry name" value="Peptidase_M10"/>
    <property type="match status" value="1"/>
</dbReference>
<keyword evidence="5" id="KW-0732">Signal</keyword>
<evidence type="ECO:0000313" key="9">
    <source>
        <dbReference type="Proteomes" id="UP000515344"/>
    </source>
</evidence>
<evidence type="ECO:0000256" key="3">
    <source>
        <dbReference type="ARBA" id="ARBA00022801"/>
    </source>
</evidence>
<evidence type="ECO:0000256" key="2">
    <source>
        <dbReference type="ARBA" id="ARBA00022723"/>
    </source>
</evidence>
<evidence type="ECO:0000256" key="4">
    <source>
        <dbReference type="ARBA" id="ARBA00022833"/>
    </source>
</evidence>
<dbReference type="Proteomes" id="UP000515344">
    <property type="component" value="Chromosome"/>
</dbReference>
<protein>
    <submittedName>
        <fullName evidence="8">Matrixin family metalloprotease</fullName>
    </submittedName>
</protein>
<dbReference type="KEGG" id="lacs:H4075_00025"/>
<keyword evidence="2" id="KW-0479">Metal-binding</keyword>
<evidence type="ECO:0000259" key="6">
    <source>
        <dbReference type="Pfam" id="PF00413"/>
    </source>
</evidence>
<evidence type="ECO:0000313" key="8">
    <source>
        <dbReference type="EMBL" id="QNA44618.1"/>
    </source>
</evidence>
<reference evidence="9" key="1">
    <citation type="submission" date="2020-08" db="EMBL/GenBank/DDBJ databases">
        <title>Lacibacter sp. S13-6-6 genome sequencing.</title>
        <authorList>
            <person name="Jin L."/>
        </authorList>
    </citation>
    <scope>NUCLEOTIDE SEQUENCE [LARGE SCALE GENOMIC DNA]</scope>
    <source>
        <strain evidence="9">S13-6-6</strain>
    </source>
</reference>
<feature type="domain" description="IPT/TIG" evidence="7">
    <location>
        <begin position="203"/>
        <end position="295"/>
    </location>
</feature>
<dbReference type="GO" id="GO:0031012">
    <property type="term" value="C:extracellular matrix"/>
    <property type="evidence" value="ECO:0007669"/>
    <property type="project" value="InterPro"/>
</dbReference>
<feature type="chain" id="PRO_5028936272" evidence="5">
    <location>
        <begin position="24"/>
        <end position="699"/>
    </location>
</feature>
<keyword evidence="3" id="KW-0378">Hydrolase</keyword>
<keyword evidence="9" id="KW-1185">Reference proteome</keyword>
<dbReference type="AlphaFoldDB" id="A0A7G5XGL5"/>
<evidence type="ECO:0000256" key="5">
    <source>
        <dbReference type="SAM" id="SignalP"/>
    </source>
</evidence>
<dbReference type="InterPro" id="IPR013783">
    <property type="entry name" value="Ig-like_fold"/>
</dbReference>
<organism evidence="8 9">
    <name type="scientific">Lacibacter sediminis</name>
    <dbReference type="NCBI Taxonomy" id="2760713"/>
    <lineage>
        <taxon>Bacteria</taxon>
        <taxon>Pseudomonadati</taxon>
        <taxon>Bacteroidota</taxon>
        <taxon>Chitinophagia</taxon>
        <taxon>Chitinophagales</taxon>
        <taxon>Chitinophagaceae</taxon>
        <taxon>Lacibacter</taxon>
    </lineage>
</organism>
<accession>A0A7G5XGL5</accession>
<dbReference type="InterPro" id="IPR014756">
    <property type="entry name" value="Ig_E-set"/>
</dbReference>
<dbReference type="Gene3D" id="3.40.390.10">
    <property type="entry name" value="Collagenase (Catalytic Domain)"/>
    <property type="match status" value="1"/>
</dbReference>
<dbReference type="InterPro" id="IPR024079">
    <property type="entry name" value="MetalloPept_cat_dom_sf"/>
</dbReference>
<dbReference type="GO" id="GO:0006508">
    <property type="term" value="P:proteolysis"/>
    <property type="evidence" value="ECO:0007669"/>
    <property type="project" value="UniProtKB-KW"/>
</dbReference>
<feature type="domain" description="Peptidase M10 metallopeptidase" evidence="6">
    <location>
        <begin position="407"/>
        <end position="487"/>
    </location>
</feature>
<evidence type="ECO:0000259" key="7">
    <source>
        <dbReference type="Pfam" id="PF01833"/>
    </source>
</evidence>
<dbReference type="InterPro" id="IPR001818">
    <property type="entry name" value="Pept_M10_metallopeptidase"/>
</dbReference>
<dbReference type="Pfam" id="PF01833">
    <property type="entry name" value="TIG"/>
    <property type="match status" value="1"/>
</dbReference>
<proteinExistence type="predicted"/>
<dbReference type="RefSeq" id="WP_182802963.1">
    <property type="nucleotide sequence ID" value="NZ_CP060007.1"/>
</dbReference>
<keyword evidence="1" id="KW-0645">Protease</keyword>
<dbReference type="InterPro" id="IPR026444">
    <property type="entry name" value="Secre_tail"/>
</dbReference>
<evidence type="ECO:0000256" key="1">
    <source>
        <dbReference type="ARBA" id="ARBA00022670"/>
    </source>
</evidence>
<dbReference type="InterPro" id="IPR002909">
    <property type="entry name" value="IPT_dom"/>
</dbReference>
<sequence length="699" mass="75726">MKPASMRLLLIALSFSCSIPQLLSQCLMVPVSLQERVSSADVVITGVVTEKESFIDSNTMQVYTVNKISVNAWLKNSRALPTVYVITEGGVYKNRSTVVYPSLQLQQNTNYVLFLQTAATKKQSKQLLKKNPNAFQTIPYAGAQGAIIQQQNLFIDAVQNQKMTETELLNRIKQVSKTDALTPEGKKYNPVIANPLANRTMAITSFSPGTSRAGTVVAGDQITINGSGFGAGAGTVYFTNANDGGATFIASSQPSDIISWSDNSITVKVPSSAGTGPINVNGSTTSASSLNVQYSHIDINNDFFGFASATRQRYYLRNLDGIGGYTFQFNTGFASNTAAVAAFNRSLISWRCATGVGFRASGTTSVATSAYDGVNTVYFNSSLPSGTLGVCTSNFDAAANGGCNQNNTVWWLADMDIQFRDIPVTGFNWQFGPLSPTGSEFDFESVALHELGHAHGLGHVIAPGNVMHYALANGIVSRSLSANDIAGGNDKIAYSSVATCFNPAGSGTEMQTVAAGSCVTLPITLGELKAKRMTNGLVQLDWNTIQELNNDGFIVERGETAQRFQRIGFVKGKEFSLEPQKYNFPDKSAGPYGWYYRLIQQDLDNHQVSSSIVFVKGEESKQWKVWSSEDGNSLSLYKKESQNKKVQFLLFDAMGQLIFNTTVTNGKAQFSFSHLRKGYYSYRVVDAEQTISGKLVLGN</sequence>
<keyword evidence="4" id="KW-0862">Zinc</keyword>
<keyword evidence="8" id="KW-0482">Metalloprotease</keyword>
<dbReference type="GO" id="GO:0004222">
    <property type="term" value="F:metalloendopeptidase activity"/>
    <property type="evidence" value="ECO:0007669"/>
    <property type="project" value="InterPro"/>
</dbReference>
<dbReference type="SUPFAM" id="SSF81296">
    <property type="entry name" value="E set domains"/>
    <property type="match status" value="1"/>
</dbReference>
<dbReference type="SUPFAM" id="SSF55486">
    <property type="entry name" value="Metalloproteases ('zincins'), catalytic domain"/>
    <property type="match status" value="1"/>
</dbReference>
<name>A0A7G5XGL5_9BACT</name>
<dbReference type="GO" id="GO:0008270">
    <property type="term" value="F:zinc ion binding"/>
    <property type="evidence" value="ECO:0007669"/>
    <property type="project" value="InterPro"/>
</dbReference>
<gene>
    <name evidence="8" type="ORF">H4075_00025</name>
</gene>
<feature type="signal peptide" evidence="5">
    <location>
        <begin position="1"/>
        <end position="23"/>
    </location>
</feature>
<dbReference type="EMBL" id="CP060007">
    <property type="protein sequence ID" value="QNA44618.1"/>
    <property type="molecule type" value="Genomic_DNA"/>
</dbReference>